<dbReference type="GO" id="GO:0030688">
    <property type="term" value="C:preribosome, small subunit precursor"/>
    <property type="evidence" value="ECO:0007669"/>
    <property type="project" value="TreeGrafter"/>
</dbReference>
<name>A0A0N5AKD5_9BILA</name>
<dbReference type="PANTHER" id="PTHR21531:SF0">
    <property type="entry name" value="PROTEIN LTV1 HOMOLOG"/>
    <property type="match status" value="1"/>
</dbReference>
<evidence type="ECO:0000256" key="3">
    <source>
        <dbReference type="SAM" id="MobiDB-lite"/>
    </source>
</evidence>
<dbReference type="GO" id="GO:0005829">
    <property type="term" value="C:cytosol"/>
    <property type="evidence" value="ECO:0007669"/>
    <property type="project" value="TreeGrafter"/>
</dbReference>
<dbReference type="AlphaFoldDB" id="A0A0N5AKD5"/>
<sequence>MFSRNHATFLVVDDVHFHIVPMKDLVTGFQGKYVYVFDLITQTPKKKKAFIDKKNAETYLVIHRGQKFPTDFSEQETSQVPPKKDYEEHIRCGIFFDDDYDYMQHLRDLNEVAVLEKAEKFVSQKPKDDVPPPLDLELQEKKIDYYAPDEEGFDPEVEAALEGKFDFDNPDNELEDDFILAANDGVLPSIACQKNSLLQHRSRAESPSDDDIKSDDSGDDVNSLEGEEPIEEAANNDKRDGIQQRMIDEQFEHLCNQYDDDFASEAEEEHELETLLDPNSSRIKELAEERKNKKVELVLHNDEVAKRFAMEEDDDGDKFEDVTLDCSGPKKAKWDCESILSTYSNIYNRPCLITETKAKRKLKNFVKKADVCYLLLYSFTDLVSGNSEDYQMEEVGSNVSSVSYMRPKGETPEERKLRKALVKERRRERIVEKKCNKLAFKEERLRRQAQQRSFNIKTTPIV</sequence>
<dbReference type="InterPro" id="IPR007307">
    <property type="entry name" value="Ltv1"/>
</dbReference>
<protein>
    <recommendedName>
        <fullName evidence="2">Protein LTV1 homolog</fullName>
    </recommendedName>
</protein>
<dbReference type="GO" id="GO:0005634">
    <property type="term" value="C:nucleus"/>
    <property type="evidence" value="ECO:0007669"/>
    <property type="project" value="TreeGrafter"/>
</dbReference>
<keyword evidence="4" id="KW-1185">Reference proteome</keyword>
<accession>A0A0N5AKD5</accession>
<proteinExistence type="inferred from homology"/>
<dbReference type="GO" id="GO:0000056">
    <property type="term" value="P:ribosomal small subunit export from nucleus"/>
    <property type="evidence" value="ECO:0007669"/>
    <property type="project" value="TreeGrafter"/>
</dbReference>
<organism evidence="4 5">
    <name type="scientific">Syphacia muris</name>
    <dbReference type="NCBI Taxonomy" id="451379"/>
    <lineage>
        <taxon>Eukaryota</taxon>
        <taxon>Metazoa</taxon>
        <taxon>Ecdysozoa</taxon>
        <taxon>Nematoda</taxon>
        <taxon>Chromadorea</taxon>
        <taxon>Rhabditida</taxon>
        <taxon>Spirurina</taxon>
        <taxon>Oxyuridomorpha</taxon>
        <taxon>Oxyuroidea</taxon>
        <taxon>Oxyuridae</taxon>
        <taxon>Syphacia</taxon>
    </lineage>
</organism>
<dbReference type="GO" id="GO:0042274">
    <property type="term" value="P:ribosomal small subunit biogenesis"/>
    <property type="evidence" value="ECO:0007669"/>
    <property type="project" value="InterPro"/>
</dbReference>
<evidence type="ECO:0000256" key="2">
    <source>
        <dbReference type="ARBA" id="ARBA00021561"/>
    </source>
</evidence>
<comment type="similarity">
    <text evidence="1">Belongs to the LTV1 family.</text>
</comment>
<reference evidence="5" key="1">
    <citation type="submission" date="2017-02" db="UniProtKB">
        <authorList>
            <consortium name="WormBaseParasite"/>
        </authorList>
    </citation>
    <scope>IDENTIFICATION</scope>
</reference>
<dbReference type="Proteomes" id="UP000046393">
    <property type="component" value="Unplaced"/>
</dbReference>
<feature type="region of interest" description="Disordered" evidence="3">
    <location>
        <begin position="198"/>
        <end position="241"/>
    </location>
</feature>
<evidence type="ECO:0000256" key="1">
    <source>
        <dbReference type="ARBA" id="ARBA00009078"/>
    </source>
</evidence>
<dbReference type="STRING" id="451379.A0A0N5AKD5"/>
<dbReference type="WBParaSite" id="SMUV_0000495401-mRNA-1">
    <property type="protein sequence ID" value="SMUV_0000495401-mRNA-1"/>
    <property type="gene ID" value="SMUV_0000495401"/>
</dbReference>
<dbReference type="PANTHER" id="PTHR21531">
    <property type="entry name" value="LOW-TEMPERATURE VIABILITY PROTEIN LTV1-RELATED"/>
    <property type="match status" value="1"/>
</dbReference>
<dbReference type="Pfam" id="PF04180">
    <property type="entry name" value="LTV"/>
    <property type="match status" value="2"/>
</dbReference>
<evidence type="ECO:0000313" key="5">
    <source>
        <dbReference type="WBParaSite" id="SMUV_0000495401-mRNA-1"/>
    </source>
</evidence>
<feature type="compositionally biased region" description="Basic and acidic residues" evidence="3">
    <location>
        <begin position="202"/>
        <end position="216"/>
    </location>
</feature>
<evidence type="ECO:0000313" key="4">
    <source>
        <dbReference type="Proteomes" id="UP000046393"/>
    </source>
</evidence>